<dbReference type="Proteomes" id="UP001497602">
    <property type="component" value="Unassembled WGS sequence"/>
</dbReference>
<sequence>MKKLLTFFFISLTILSSCKSEKKEEKSSKEPIKNEYASFGSKISSNNTLSTMLAYDKMKTLTVGDTINLKFTSTIKEICTKKGCWMKLPLNDQTETMVRFKDYSFFMPLDSKGKEVIVSGKAFIKETSVNELKHYAEDAGKSKEEIEKITNPKKEFAFLADGVLMKK</sequence>
<comment type="caution">
    <text evidence="1">The sequence shown here is derived from an EMBL/GenBank/DDBJ whole genome shotgun (WGS) entry which is preliminary data.</text>
</comment>
<dbReference type="EMBL" id="CAXJRC010000045">
    <property type="protein sequence ID" value="CAL2108591.1"/>
    <property type="molecule type" value="Genomic_DNA"/>
</dbReference>
<dbReference type="Pfam" id="PF16267">
    <property type="entry name" value="DUF4920"/>
    <property type="match status" value="1"/>
</dbReference>
<keyword evidence="2" id="KW-1185">Reference proteome</keyword>
<dbReference type="RefSeq" id="WP_348707265.1">
    <property type="nucleotide sequence ID" value="NZ_CAXIYA010000040.1"/>
</dbReference>
<protein>
    <submittedName>
        <fullName evidence="1">DUF4920 domain-containing protein</fullName>
    </submittedName>
</protein>
<gene>
    <name evidence="1" type="ORF">T190115A13A_80166</name>
</gene>
<reference evidence="1 2" key="1">
    <citation type="submission" date="2024-05" db="EMBL/GenBank/DDBJ databases">
        <authorList>
            <person name="Duchaud E."/>
        </authorList>
    </citation>
    <scope>NUCLEOTIDE SEQUENCE [LARGE SCALE GENOMIC DNA]</scope>
    <source>
        <strain evidence="1">Ena-SAMPLE-TAB-13-05-2024-13:56:06:370-140305</strain>
    </source>
</reference>
<dbReference type="PROSITE" id="PS51257">
    <property type="entry name" value="PROKAR_LIPOPROTEIN"/>
    <property type="match status" value="1"/>
</dbReference>
<organism evidence="1 2">
    <name type="scientific">Tenacibaculum vairaonense</name>
    <dbReference type="NCBI Taxonomy" id="3137860"/>
    <lineage>
        <taxon>Bacteria</taxon>
        <taxon>Pseudomonadati</taxon>
        <taxon>Bacteroidota</taxon>
        <taxon>Flavobacteriia</taxon>
        <taxon>Flavobacteriales</taxon>
        <taxon>Flavobacteriaceae</taxon>
        <taxon>Tenacibaculum</taxon>
    </lineage>
</organism>
<accession>A0ABP1FE20</accession>
<proteinExistence type="predicted"/>
<evidence type="ECO:0000313" key="1">
    <source>
        <dbReference type="EMBL" id="CAL2108591.1"/>
    </source>
</evidence>
<dbReference type="InterPro" id="IPR032577">
    <property type="entry name" value="DUF4920"/>
</dbReference>
<evidence type="ECO:0000313" key="2">
    <source>
        <dbReference type="Proteomes" id="UP001497602"/>
    </source>
</evidence>
<name>A0ABP1FE20_9FLAO</name>